<keyword evidence="1" id="KW-0378">Hydrolase</keyword>
<accession>A0A955LL47</accession>
<proteinExistence type="predicted"/>
<sequence>MSNAILIHGTCSEEEYFSDEYPSLSNSHWFPWLQKQLLIRGIHTETPEMPDAYQPDYEKWKNEFERFEVNDQTILVGHSCGGGFLVRWLTENAITLKTVILVAPWLDPDRRKTSDFFEFDIDPDFVSRVSKLKIFVSNDDEPDILESVQLIKNALPNIEIKRYEGMGHFTEEEMKKNDFPELLNELV</sequence>
<dbReference type="EMBL" id="JAGQKZ010000063">
    <property type="protein sequence ID" value="MCA9392495.1"/>
    <property type="molecule type" value="Genomic_DNA"/>
</dbReference>
<dbReference type="PANTHER" id="PTHR15394">
    <property type="entry name" value="SERINE HYDROLASE RBBP9"/>
    <property type="match status" value="1"/>
</dbReference>
<name>A0A955LL47_UNCKA</name>
<reference evidence="1" key="2">
    <citation type="journal article" date="2021" name="Microbiome">
        <title>Successional dynamics and alternative stable states in a saline activated sludge microbial community over 9 years.</title>
        <authorList>
            <person name="Wang Y."/>
            <person name="Ye J."/>
            <person name="Ju F."/>
            <person name="Liu L."/>
            <person name="Boyd J.A."/>
            <person name="Deng Y."/>
            <person name="Parks D.H."/>
            <person name="Jiang X."/>
            <person name="Yin X."/>
            <person name="Woodcroft B.J."/>
            <person name="Tyson G.W."/>
            <person name="Hugenholtz P."/>
            <person name="Polz M.F."/>
            <person name="Zhang T."/>
        </authorList>
    </citation>
    <scope>NUCLEOTIDE SEQUENCE</scope>
    <source>
        <strain evidence="1">HKST-UBA03</strain>
    </source>
</reference>
<dbReference type="PANTHER" id="PTHR15394:SF3">
    <property type="entry name" value="SERINE HYDROLASE RBBP9"/>
    <property type="match status" value="1"/>
</dbReference>
<comment type="caution">
    <text evidence="1">The sequence shown here is derived from an EMBL/GenBank/DDBJ whole genome shotgun (WGS) entry which is preliminary data.</text>
</comment>
<dbReference type="SUPFAM" id="SSF53474">
    <property type="entry name" value="alpha/beta-Hydrolases"/>
    <property type="match status" value="1"/>
</dbReference>
<evidence type="ECO:0000313" key="2">
    <source>
        <dbReference type="Proteomes" id="UP000751518"/>
    </source>
</evidence>
<dbReference type="AlphaFoldDB" id="A0A955LL47"/>
<dbReference type="GO" id="GO:0016787">
    <property type="term" value="F:hydrolase activity"/>
    <property type="evidence" value="ECO:0007669"/>
    <property type="project" value="UniProtKB-KW"/>
</dbReference>
<dbReference type="InterPro" id="IPR010662">
    <property type="entry name" value="RBBP9/YdeN"/>
</dbReference>
<protein>
    <submittedName>
        <fullName evidence="1">Alpha/beta hydrolase</fullName>
    </submittedName>
</protein>
<organism evidence="1 2">
    <name type="scientific">candidate division WWE3 bacterium</name>
    <dbReference type="NCBI Taxonomy" id="2053526"/>
    <lineage>
        <taxon>Bacteria</taxon>
        <taxon>Katanobacteria</taxon>
    </lineage>
</organism>
<dbReference type="Pfam" id="PF06821">
    <property type="entry name" value="Ser_hydrolase"/>
    <property type="match status" value="1"/>
</dbReference>
<dbReference type="Proteomes" id="UP000751518">
    <property type="component" value="Unassembled WGS sequence"/>
</dbReference>
<gene>
    <name evidence="1" type="ORF">KC614_04865</name>
</gene>
<reference evidence="1" key="1">
    <citation type="submission" date="2020-04" db="EMBL/GenBank/DDBJ databases">
        <authorList>
            <person name="Zhang T."/>
        </authorList>
    </citation>
    <scope>NUCLEOTIDE SEQUENCE</scope>
    <source>
        <strain evidence="1">HKST-UBA03</strain>
    </source>
</reference>
<evidence type="ECO:0000313" key="1">
    <source>
        <dbReference type="EMBL" id="MCA9392495.1"/>
    </source>
</evidence>
<dbReference type="Gene3D" id="3.40.50.1820">
    <property type="entry name" value="alpha/beta hydrolase"/>
    <property type="match status" value="1"/>
</dbReference>
<dbReference type="InterPro" id="IPR029058">
    <property type="entry name" value="AB_hydrolase_fold"/>
</dbReference>